<dbReference type="GO" id="GO:0006405">
    <property type="term" value="P:RNA export from nucleus"/>
    <property type="evidence" value="ECO:0007669"/>
    <property type="project" value="TreeGrafter"/>
</dbReference>
<protein>
    <submittedName>
        <fullName evidence="3">Uncharacterized protein</fullName>
    </submittedName>
</protein>
<gene>
    <name evidence="3" type="ORF">HPP92_011003</name>
</gene>
<reference evidence="3 4" key="1">
    <citation type="journal article" date="2020" name="Nat. Food">
        <title>A phased Vanilla planifolia genome enables genetic improvement of flavour and production.</title>
        <authorList>
            <person name="Hasing T."/>
            <person name="Tang H."/>
            <person name="Brym M."/>
            <person name="Khazi F."/>
            <person name="Huang T."/>
            <person name="Chambers A.H."/>
        </authorList>
    </citation>
    <scope>NUCLEOTIDE SEQUENCE [LARGE SCALE GENOMIC DNA]</scope>
    <source>
        <tissue evidence="3">Leaf</tissue>
    </source>
</reference>
<dbReference type="Pfam" id="PF19273">
    <property type="entry name" value="Exportin-5"/>
    <property type="match status" value="1"/>
</dbReference>
<proteinExistence type="predicted"/>
<dbReference type="PANTHER" id="PTHR11223">
    <property type="entry name" value="EXPORTIN 1/5"/>
    <property type="match status" value="1"/>
</dbReference>
<evidence type="ECO:0000259" key="1">
    <source>
        <dbReference type="Pfam" id="PF08389"/>
    </source>
</evidence>
<dbReference type="SUPFAM" id="SSF48371">
    <property type="entry name" value="ARM repeat"/>
    <property type="match status" value="1"/>
</dbReference>
<name>A0A835V0M3_VANPL</name>
<sequence>MEDGSNTTANVAGAIAVSLDLASTPEARSAAVAYLESVKGGDIHLLANTSLRLIRNDCSLEIRLYGLKMLQHVVRFRWDEFSIEVQNDFAKVAISLLLDIVNQPEEWVLKSQTAALVAEVVRKQGVTFWQELLPSLVSLSNKGPVEAELVAMILRWLPEDITVHNEDLEGDRRRVLLRGLAESLTEILPLLYSLLEKHFGAALNEYNRQQIEVTKKHTAAVTAALNAVNAYAEWAPLPDIARYRLIHGCGFLLSSPEFRFHACEFFKLVSQRKRPHDANALEFDSAMVNIFQVLIHASGEFLNKYGISAVIVDESDFKFAERTCENMVLLGSLHIQCIAGDRSMTSQFLELMLRFFQHYKFALHFQSLFFWLALMRDQMPRGKATLSTSGTDHAADSLGLGSVQANEENKGLINLASDDTFSVIIEVSLHRLMKKSKVTGYIPKAVALELWTEEFDASDFSHYRSRLLELIRLVASRKPLVAAVSVSQRLDIVLNSSQISLTAENLALIECMQPALEAIVSAIFDGSIVLNHHDSRNMPRLHEILEGLLQLLLSLKWTKPTLAELLAHYLDALGPYLKFFSDSTVLVVNKLFDLLKSIPLTPKDPSNIARHARLQVCSSFIRIAKAADKSLLPLMKSIADTMALLQSEGRLLRASIISLEKHFSSWHLLLEFSNNKKF</sequence>
<dbReference type="InterPro" id="IPR045065">
    <property type="entry name" value="XPO1/5"/>
</dbReference>
<dbReference type="PANTHER" id="PTHR11223:SF3">
    <property type="entry name" value="EXPORTIN-5"/>
    <property type="match status" value="1"/>
</dbReference>
<dbReference type="GO" id="GO:0005049">
    <property type="term" value="F:nuclear export signal receptor activity"/>
    <property type="evidence" value="ECO:0007669"/>
    <property type="project" value="InterPro"/>
</dbReference>
<feature type="domain" description="Exportin-1/Importin-beta-like" evidence="1">
    <location>
        <begin position="107"/>
        <end position="265"/>
    </location>
</feature>
<evidence type="ECO:0000313" key="4">
    <source>
        <dbReference type="Proteomes" id="UP000639772"/>
    </source>
</evidence>
<dbReference type="Gene3D" id="1.25.10.10">
    <property type="entry name" value="Leucine-rich Repeat Variant"/>
    <property type="match status" value="2"/>
</dbReference>
<dbReference type="GO" id="GO:0005737">
    <property type="term" value="C:cytoplasm"/>
    <property type="evidence" value="ECO:0007669"/>
    <property type="project" value="TreeGrafter"/>
</dbReference>
<dbReference type="Proteomes" id="UP000639772">
    <property type="component" value="Unassembled WGS sequence"/>
</dbReference>
<dbReference type="InterPro" id="IPR011989">
    <property type="entry name" value="ARM-like"/>
</dbReference>
<dbReference type="GO" id="GO:0003723">
    <property type="term" value="F:RNA binding"/>
    <property type="evidence" value="ECO:0007669"/>
    <property type="project" value="TreeGrafter"/>
</dbReference>
<dbReference type="GO" id="GO:0005634">
    <property type="term" value="C:nucleus"/>
    <property type="evidence" value="ECO:0007669"/>
    <property type="project" value="TreeGrafter"/>
</dbReference>
<accession>A0A835V0M3</accession>
<organism evidence="3 4">
    <name type="scientific">Vanilla planifolia</name>
    <name type="common">Vanilla</name>
    <dbReference type="NCBI Taxonomy" id="51239"/>
    <lineage>
        <taxon>Eukaryota</taxon>
        <taxon>Viridiplantae</taxon>
        <taxon>Streptophyta</taxon>
        <taxon>Embryophyta</taxon>
        <taxon>Tracheophyta</taxon>
        <taxon>Spermatophyta</taxon>
        <taxon>Magnoliopsida</taxon>
        <taxon>Liliopsida</taxon>
        <taxon>Asparagales</taxon>
        <taxon>Orchidaceae</taxon>
        <taxon>Vanilloideae</taxon>
        <taxon>Vanilleae</taxon>
        <taxon>Vanilla</taxon>
    </lineage>
</organism>
<dbReference type="Pfam" id="PF08389">
    <property type="entry name" value="Xpo1"/>
    <property type="match status" value="1"/>
</dbReference>
<dbReference type="OrthoDB" id="2215036at2759"/>
<dbReference type="EMBL" id="JADCNM010000005">
    <property type="protein sequence ID" value="KAG0482919.1"/>
    <property type="molecule type" value="Genomic_DNA"/>
</dbReference>
<dbReference type="GO" id="GO:0006611">
    <property type="term" value="P:protein export from nucleus"/>
    <property type="evidence" value="ECO:0007669"/>
    <property type="project" value="InterPro"/>
</dbReference>
<dbReference type="InterPro" id="IPR016024">
    <property type="entry name" value="ARM-type_fold"/>
</dbReference>
<dbReference type="AlphaFoldDB" id="A0A835V0M3"/>
<evidence type="ECO:0000313" key="3">
    <source>
        <dbReference type="EMBL" id="KAG0482919.1"/>
    </source>
</evidence>
<evidence type="ECO:0000259" key="2">
    <source>
        <dbReference type="Pfam" id="PF19273"/>
    </source>
</evidence>
<dbReference type="InterPro" id="IPR045478">
    <property type="entry name" value="Exportin-5_C"/>
</dbReference>
<comment type="caution">
    <text evidence="3">The sequence shown here is derived from an EMBL/GenBank/DDBJ whole genome shotgun (WGS) entry which is preliminary data.</text>
</comment>
<feature type="domain" description="Exportin-5 C-terminal" evidence="2">
    <location>
        <begin position="314"/>
        <end position="662"/>
    </location>
</feature>
<dbReference type="GO" id="GO:0042565">
    <property type="term" value="C:RNA nuclear export complex"/>
    <property type="evidence" value="ECO:0007669"/>
    <property type="project" value="TreeGrafter"/>
</dbReference>
<dbReference type="InterPro" id="IPR013598">
    <property type="entry name" value="Exportin-1/Importin-b-like"/>
</dbReference>